<dbReference type="GO" id="GO:0004045">
    <property type="term" value="F:peptidyl-tRNA hydrolase activity"/>
    <property type="evidence" value="ECO:0007669"/>
    <property type="project" value="TreeGrafter"/>
</dbReference>
<dbReference type="EMBL" id="BJYS01000001">
    <property type="protein sequence ID" value="GEO02678.1"/>
    <property type="molecule type" value="Genomic_DNA"/>
</dbReference>
<reference evidence="3 4" key="1">
    <citation type="submission" date="2019-07" db="EMBL/GenBank/DDBJ databases">
        <title>Whole genome shotgun sequence of Adhaeribacter aerolatus NBRC 106133.</title>
        <authorList>
            <person name="Hosoyama A."/>
            <person name="Uohara A."/>
            <person name="Ohji S."/>
            <person name="Ichikawa N."/>
        </authorList>
    </citation>
    <scope>NUCLEOTIDE SEQUENCE [LARGE SCALE GENOMIC DNA]</scope>
    <source>
        <strain evidence="3 4">NBRC 106133</strain>
    </source>
</reference>
<feature type="region of interest" description="Disordered" evidence="1">
    <location>
        <begin position="99"/>
        <end position="134"/>
    </location>
</feature>
<dbReference type="PANTHER" id="PTHR47814:SF1">
    <property type="entry name" value="PEPTIDYL-TRNA HYDROLASE ARFB"/>
    <property type="match status" value="1"/>
</dbReference>
<dbReference type="OrthoDB" id="9815709at2"/>
<protein>
    <submittedName>
        <fullName evidence="3">Aminoacyl-tRNA hydrolase</fullName>
    </submittedName>
</protein>
<sequence length="134" mass="15478">MEDFSREFEYRTSRSGGPGGQNVNKVSSKVELRFHVDNSELLTTEEKALVHEKLSNYITQEGYLQLICQTERSQLANKENCIQKFYELLAKAFAKQKVRKATKPSRAAQQERIATKKKHADKKASRGRIRHSDY</sequence>
<dbReference type="InterPro" id="IPR000352">
    <property type="entry name" value="Pep_chain_release_fac_I"/>
</dbReference>
<dbReference type="GO" id="GO:0003747">
    <property type="term" value="F:translation release factor activity"/>
    <property type="evidence" value="ECO:0007669"/>
    <property type="project" value="InterPro"/>
</dbReference>
<organism evidence="3 4">
    <name type="scientific">Adhaeribacter aerolatus</name>
    <dbReference type="NCBI Taxonomy" id="670289"/>
    <lineage>
        <taxon>Bacteria</taxon>
        <taxon>Pseudomonadati</taxon>
        <taxon>Bacteroidota</taxon>
        <taxon>Cytophagia</taxon>
        <taxon>Cytophagales</taxon>
        <taxon>Hymenobacteraceae</taxon>
        <taxon>Adhaeribacter</taxon>
    </lineage>
</organism>
<dbReference type="Pfam" id="PF00472">
    <property type="entry name" value="RF-1"/>
    <property type="match status" value="1"/>
</dbReference>
<dbReference type="GO" id="GO:0072344">
    <property type="term" value="P:rescue of stalled ribosome"/>
    <property type="evidence" value="ECO:0007669"/>
    <property type="project" value="TreeGrafter"/>
</dbReference>
<comment type="caution">
    <text evidence="3">The sequence shown here is derived from an EMBL/GenBank/DDBJ whole genome shotgun (WGS) entry which is preliminary data.</text>
</comment>
<name>A0A512ASJ5_9BACT</name>
<evidence type="ECO:0000313" key="4">
    <source>
        <dbReference type="Proteomes" id="UP000321532"/>
    </source>
</evidence>
<feature type="domain" description="Prokaryotic-type class I peptide chain release factors" evidence="2">
    <location>
        <begin position="14"/>
        <end position="30"/>
    </location>
</feature>
<proteinExistence type="predicted"/>
<dbReference type="GO" id="GO:0043022">
    <property type="term" value="F:ribosome binding"/>
    <property type="evidence" value="ECO:0007669"/>
    <property type="project" value="TreeGrafter"/>
</dbReference>
<dbReference type="RefSeq" id="WP_146894702.1">
    <property type="nucleotide sequence ID" value="NZ_BJYS01000001.1"/>
</dbReference>
<dbReference type="PROSITE" id="PS00745">
    <property type="entry name" value="RF_PROK_I"/>
    <property type="match status" value="1"/>
</dbReference>
<feature type="compositionally biased region" description="Basic residues" evidence="1">
    <location>
        <begin position="115"/>
        <end position="134"/>
    </location>
</feature>
<dbReference type="AlphaFoldDB" id="A0A512ASJ5"/>
<dbReference type="Gene3D" id="3.30.160.20">
    <property type="match status" value="1"/>
</dbReference>
<gene>
    <name evidence="3" type="ORF">AAE02nite_03420</name>
</gene>
<feature type="region of interest" description="Disordered" evidence="1">
    <location>
        <begin position="1"/>
        <end position="24"/>
    </location>
</feature>
<dbReference type="Proteomes" id="UP000321532">
    <property type="component" value="Unassembled WGS sequence"/>
</dbReference>
<evidence type="ECO:0000259" key="2">
    <source>
        <dbReference type="PROSITE" id="PS00745"/>
    </source>
</evidence>
<keyword evidence="4" id="KW-1185">Reference proteome</keyword>
<keyword evidence="3" id="KW-0378">Hydrolase</keyword>
<feature type="compositionally biased region" description="Basic and acidic residues" evidence="1">
    <location>
        <begin position="1"/>
        <end position="12"/>
    </location>
</feature>
<evidence type="ECO:0000256" key="1">
    <source>
        <dbReference type="SAM" id="MobiDB-lite"/>
    </source>
</evidence>
<accession>A0A512ASJ5</accession>
<evidence type="ECO:0000313" key="3">
    <source>
        <dbReference type="EMBL" id="GEO02678.1"/>
    </source>
</evidence>
<dbReference type="NCBIfam" id="NF006718">
    <property type="entry name" value="PRK09256.1"/>
    <property type="match status" value="1"/>
</dbReference>
<dbReference type="PANTHER" id="PTHR47814">
    <property type="entry name" value="PEPTIDYL-TRNA HYDROLASE ARFB"/>
    <property type="match status" value="1"/>
</dbReference>
<dbReference type="SUPFAM" id="SSF110916">
    <property type="entry name" value="Peptidyl-tRNA hydrolase domain-like"/>
    <property type="match status" value="1"/>
</dbReference>